<dbReference type="AlphaFoldDB" id="A0A1R2AUZ6"/>
<keyword evidence="2" id="KW-1185">Reference proteome</keyword>
<dbReference type="EMBL" id="MPUH01001346">
    <property type="protein sequence ID" value="OMJ68343.1"/>
    <property type="molecule type" value="Genomic_DNA"/>
</dbReference>
<name>A0A1R2AUZ6_9CILI</name>
<organism evidence="1 2">
    <name type="scientific">Stentor coeruleus</name>
    <dbReference type="NCBI Taxonomy" id="5963"/>
    <lineage>
        <taxon>Eukaryota</taxon>
        <taxon>Sar</taxon>
        <taxon>Alveolata</taxon>
        <taxon>Ciliophora</taxon>
        <taxon>Postciliodesmatophora</taxon>
        <taxon>Heterotrichea</taxon>
        <taxon>Heterotrichida</taxon>
        <taxon>Stentoridae</taxon>
        <taxon>Stentor</taxon>
    </lineage>
</organism>
<sequence>MDFNNNKAAVFRRMQQSSLALARNNTAENLHFRVKRKPTSFTNLGMHRNLKSEIVQLGSAMPKSTMSMFYSQKYIKPPAEIAAEPIIKAAIQIDRQTASIPWERIDITLQVSKQNIKRAKEIHMPIKETKTNFVIKPANTKLEEFLASHRSSIHEEVKSIFAGQNFDTQSFAMQTDEMIVTDGAQTLVELINKTRPISPIKPETEDFIKSMQVKKYDNKPIKNIKVRSLSSDKKIPFANNCTENSIGLPADNSNTPSKIRVKIKMKNRIHNQKAATPCNMCNTLPGPQSLAPFGVSLKGNKMKSKYGAMFIPVSNKSLTPNHFLNITYN</sequence>
<reference evidence="1 2" key="1">
    <citation type="submission" date="2016-11" db="EMBL/GenBank/DDBJ databases">
        <title>The macronuclear genome of Stentor coeruleus: a giant cell with tiny introns.</title>
        <authorList>
            <person name="Slabodnick M."/>
            <person name="Ruby J.G."/>
            <person name="Reiff S.B."/>
            <person name="Swart E.C."/>
            <person name="Gosai S."/>
            <person name="Prabakaran S."/>
            <person name="Witkowska E."/>
            <person name="Larue G.E."/>
            <person name="Fisher S."/>
            <person name="Freeman R.M."/>
            <person name="Gunawardena J."/>
            <person name="Chu W."/>
            <person name="Stover N.A."/>
            <person name="Gregory B.D."/>
            <person name="Nowacki M."/>
            <person name="Derisi J."/>
            <person name="Roy S.W."/>
            <person name="Marshall W.F."/>
            <person name="Sood P."/>
        </authorList>
    </citation>
    <scope>NUCLEOTIDE SEQUENCE [LARGE SCALE GENOMIC DNA]</scope>
    <source>
        <strain evidence="1">WM001</strain>
    </source>
</reference>
<comment type="caution">
    <text evidence="1">The sequence shown here is derived from an EMBL/GenBank/DDBJ whole genome shotgun (WGS) entry which is preliminary data.</text>
</comment>
<dbReference type="Proteomes" id="UP000187209">
    <property type="component" value="Unassembled WGS sequence"/>
</dbReference>
<gene>
    <name evidence="1" type="ORF">SteCoe_34236</name>
</gene>
<accession>A0A1R2AUZ6</accession>
<evidence type="ECO:0000313" key="1">
    <source>
        <dbReference type="EMBL" id="OMJ68343.1"/>
    </source>
</evidence>
<evidence type="ECO:0000313" key="2">
    <source>
        <dbReference type="Proteomes" id="UP000187209"/>
    </source>
</evidence>
<proteinExistence type="predicted"/>
<protein>
    <submittedName>
        <fullName evidence="1">Uncharacterized protein</fullName>
    </submittedName>
</protein>